<dbReference type="GO" id="GO:0008236">
    <property type="term" value="F:serine-type peptidase activity"/>
    <property type="evidence" value="ECO:0007669"/>
    <property type="project" value="UniProtKB-KW"/>
</dbReference>
<evidence type="ECO:0000256" key="9">
    <source>
        <dbReference type="ARBA" id="ARBA00022692"/>
    </source>
</evidence>
<comment type="catalytic activity">
    <reaction evidence="1">
        <text>Release of an N-terminal dipeptide, Xaa-Yaa-|-Zaa-, from a polypeptide, preferentially when Yaa is Pro, provided Zaa is neither Pro nor hydroxyproline.</text>
        <dbReference type="EC" id="3.4.14.5"/>
    </reaction>
</comment>
<keyword evidence="6" id="KW-0031">Aminopeptidase</keyword>
<comment type="function">
    <text evidence="2">Type IV dipeptidyl-peptidase which removes N-terminal dipeptides sequentially from polypeptides having unsubstituted N-termini provided that the penultimate residue is proline.</text>
</comment>
<evidence type="ECO:0000256" key="5">
    <source>
        <dbReference type="ARBA" id="ARBA00012062"/>
    </source>
</evidence>
<evidence type="ECO:0000259" key="19">
    <source>
        <dbReference type="Pfam" id="PF00930"/>
    </source>
</evidence>
<evidence type="ECO:0000256" key="2">
    <source>
        <dbReference type="ARBA" id="ARBA00002218"/>
    </source>
</evidence>
<feature type="region of interest" description="Disordered" evidence="16">
    <location>
        <begin position="1"/>
        <end position="44"/>
    </location>
</feature>
<keyword evidence="14 17" id="KW-0472">Membrane</keyword>
<dbReference type="EC" id="3.4.14.5" evidence="5"/>
<evidence type="ECO:0000256" key="14">
    <source>
        <dbReference type="ARBA" id="ARBA00023136"/>
    </source>
</evidence>
<dbReference type="GO" id="GO:0005774">
    <property type="term" value="C:vacuolar membrane"/>
    <property type="evidence" value="ECO:0007669"/>
    <property type="project" value="UniProtKB-SubCell"/>
</dbReference>
<proteinExistence type="inferred from homology"/>
<dbReference type="Pfam" id="PF00930">
    <property type="entry name" value="DPPIV_N"/>
    <property type="match status" value="1"/>
</dbReference>
<evidence type="ECO:0000256" key="10">
    <source>
        <dbReference type="ARBA" id="ARBA00022801"/>
    </source>
</evidence>
<evidence type="ECO:0000256" key="12">
    <source>
        <dbReference type="ARBA" id="ARBA00022968"/>
    </source>
</evidence>
<keyword evidence="12" id="KW-0735">Signal-anchor</keyword>
<evidence type="ECO:0000256" key="4">
    <source>
        <dbReference type="ARBA" id="ARBA00006150"/>
    </source>
</evidence>
<dbReference type="Gene3D" id="2.140.10.30">
    <property type="entry name" value="Dipeptidylpeptidase IV, N-terminal domain"/>
    <property type="match status" value="1"/>
</dbReference>
<evidence type="ECO:0000256" key="13">
    <source>
        <dbReference type="ARBA" id="ARBA00022989"/>
    </source>
</evidence>
<evidence type="ECO:0000313" key="20">
    <source>
        <dbReference type="EMBL" id="KXT02569.1"/>
    </source>
</evidence>
<dbReference type="SUPFAM" id="SSF53474">
    <property type="entry name" value="alpha/beta-Hydrolases"/>
    <property type="match status" value="1"/>
</dbReference>
<keyword evidence="7" id="KW-0926">Vacuole</keyword>
<gene>
    <name evidence="20" type="ORF">AC578_10685</name>
</gene>
<feature type="domain" description="Dipeptidylpeptidase IV N-terminal" evidence="19">
    <location>
        <begin position="221"/>
        <end position="597"/>
    </location>
</feature>
<evidence type="ECO:0000256" key="17">
    <source>
        <dbReference type="SAM" id="Phobius"/>
    </source>
</evidence>
<dbReference type="PANTHER" id="PTHR11731:SF200">
    <property type="entry name" value="DIPEPTIDYL PEPTIDASE 10, ISOFORM B"/>
    <property type="match status" value="1"/>
</dbReference>
<comment type="caution">
    <text evidence="20">The sequence shown here is derived from an EMBL/GenBank/DDBJ whole genome shotgun (WGS) entry which is preliminary data.</text>
</comment>
<organism evidence="20 21">
    <name type="scientific">Pseudocercospora eumusae</name>
    <dbReference type="NCBI Taxonomy" id="321146"/>
    <lineage>
        <taxon>Eukaryota</taxon>
        <taxon>Fungi</taxon>
        <taxon>Dikarya</taxon>
        <taxon>Ascomycota</taxon>
        <taxon>Pezizomycotina</taxon>
        <taxon>Dothideomycetes</taxon>
        <taxon>Dothideomycetidae</taxon>
        <taxon>Mycosphaerellales</taxon>
        <taxon>Mycosphaerellaceae</taxon>
        <taxon>Pseudocercospora</taxon>
    </lineage>
</organism>
<evidence type="ECO:0000256" key="1">
    <source>
        <dbReference type="ARBA" id="ARBA00001257"/>
    </source>
</evidence>
<keyword evidence="21" id="KW-1185">Reference proteome</keyword>
<dbReference type="EMBL" id="LFZN01000040">
    <property type="protein sequence ID" value="KXT02569.1"/>
    <property type="molecule type" value="Genomic_DNA"/>
</dbReference>
<dbReference type="FunFam" id="3.40.50.1820:FF:000003">
    <property type="entry name" value="Dipeptidyl peptidase 4"/>
    <property type="match status" value="1"/>
</dbReference>
<evidence type="ECO:0000256" key="6">
    <source>
        <dbReference type="ARBA" id="ARBA00022438"/>
    </source>
</evidence>
<dbReference type="GO" id="GO:0006508">
    <property type="term" value="P:proteolysis"/>
    <property type="evidence" value="ECO:0007669"/>
    <property type="project" value="UniProtKB-KW"/>
</dbReference>
<evidence type="ECO:0000256" key="8">
    <source>
        <dbReference type="ARBA" id="ARBA00022670"/>
    </source>
</evidence>
<evidence type="ECO:0000259" key="18">
    <source>
        <dbReference type="Pfam" id="PF00326"/>
    </source>
</evidence>
<dbReference type="PANTHER" id="PTHR11731">
    <property type="entry name" value="PROTEASE FAMILY S9B,C DIPEPTIDYL-PEPTIDASE IV-RELATED"/>
    <property type="match status" value="1"/>
</dbReference>
<evidence type="ECO:0000256" key="15">
    <source>
        <dbReference type="ARBA" id="ARBA00023180"/>
    </source>
</evidence>
<keyword evidence="8" id="KW-0645">Protease</keyword>
<name>A0A139HJN5_9PEZI</name>
<dbReference type="CDD" id="cd09917">
    <property type="entry name" value="F-box_SF"/>
    <property type="match status" value="1"/>
</dbReference>
<feature type="transmembrane region" description="Helical" evidence="17">
    <location>
        <begin position="88"/>
        <end position="109"/>
    </location>
</feature>
<comment type="subcellular location">
    <subcellularLocation>
        <location evidence="3">Vacuole membrane</location>
        <topology evidence="3">Single-pass type II membrane protein</topology>
    </subcellularLocation>
</comment>
<reference evidence="20 21" key="1">
    <citation type="submission" date="2015-07" db="EMBL/GenBank/DDBJ databases">
        <title>Comparative genomics of the Sigatoka disease complex on banana suggests a link between parallel evolutionary changes in Pseudocercospora fijiensis and Pseudocercospora eumusae and increased virulence on the banana host.</title>
        <authorList>
            <person name="Chang T.-C."/>
            <person name="Salvucci A."/>
            <person name="Crous P.W."/>
            <person name="Stergiopoulos I."/>
        </authorList>
    </citation>
    <scope>NUCLEOTIDE SEQUENCE [LARGE SCALE GENOMIC DNA]</scope>
    <source>
        <strain evidence="20 21">CBS 114824</strain>
    </source>
</reference>
<keyword evidence="9 17" id="KW-0812">Transmembrane</keyword>
<feature type="compositionally biased region" description="Low complexity" evidence="16">
    <location>
        <begin position="30"/>
        <end position="39"/>
    </location>
</feature>
<dbReference type="Pfam" id="PF00326">
    <property type="entry name" value="Peptidase_S9"/>
    <property type="match status" value="1"/>
</dbReference>
<dbReference type="InterPro" id="IPR002469">
    <property type="entry name" value="Peptidase_S9B_N"/>
</dbReference>
<accession>A0A139HJN5</accession>
<dbReference type="Gene3D" id="3.40.50.1820">
    <property type="entry name" value="alpha/beta hydrolase"/>
    <property type="match status" value="1"/>
</dbReference>
<keyword evidence="15" id="KW-0325">Glycoprotein</keyword>
<protein>
    <recommendedName>
        <fullName evidence="5">dipeptidyl-peptidase IV</fullName>
        <ecNumber evidence="5">3.4.14.5</ecNumber>
    </recommendedName>
</protein>
<comment type="similarity">
    <text evidence="4">Belongs to the peptidase S9B family.</text>
</comment>
<keyword evidence="10" id="KW-0378">Hydrolase</keyword>
<dbReference type="SUPFAM" id="SSF82171">
    <property type="entry name" value="DPP6 N-terminal domain-like"/>
    <property type="match status" value="1"/>
</dbReference>
<evidence type="ECO:0000313" key="21">
    <source>
        <dbReference type="Proteomes" id="UP000070133"/>
    </source>
</evidence>
<dbReference type="GO" id="GO:0004177">
    <property type="term" value="F:aminopeptidase activity"/>
    <property type="evidence" value="ECO:0007669"/>
    <property type="project" value="UniProtKB-KW"/>
</dbReference>
<evidence type="ECO:0000256" key="3">
    <source>
        <dbReference type="ARBA" id="ARBA00004576"/>
    </source>
</evidence>
<dbReference type="Proteomes" id="UP000070133">
    <property type="component" value="Unassembled WGS sequence"/>
</dbReference>
<dbReference type="InterPro" id="IPR029058">
    <property type="entry name" value="AB_hydrolase_fold"/>
</dbReference>
<dbReference type="OrthoDB" id="16520at2759"/>
<evidence type="ECO:0000256" key="16">
    <source>
        <dbReference type="SAM" id="MobiDB-lite"/>
    </source>
</evidence>
<dbReference type="STRING" id="321146.A0A139HJN5"/>
<dbReference type="InterPro" id="IPR050278">
    <property type="entry name" value="Serine_Prot_S9B/DPPIV"/>
</dbReference>
<keyword evidence="13 17" id="KW-1133">Transmembrane helix</keyword>
<feature type="domain" description="Peptidase S9 prolyl oligopeptidase catalytic" evidence="18">
    <location>
        <begin position="686"/>
        <end position="887"/>
    </location>
</feature>
<keyword evidence="11" id="KW-0720">Serine protease</keyword>
<dbReference type="GO" id="GO:0005886">
    <property type="term" value="C:plasma membrane"/>
    <property type="evidence" value="ECO:0007669"/>
    <property type="project" value="TreeGrafter"/>
</dbReference>
<dbReference type="InterPro" id="IPR001375">
    <property type="entry name" value="Peptidase_S9_cat"/>
</dbReference>
<evidence type="ECO:0000256" key="11">
    <source>
        <dbReference type="ARBA" id="ARBA00022825"/>
    </source>
</evidence>
<dbReference type="GO" id="GO:0008239">
    <property type="term" value="F:dipeptidyl-peptidase activity"/>
    <property type="evidence" value="ECO:0007669"/>
    <property type="project" value="UniProtKB-EC"/>
</dbReference>
<sequence length="1399" mass="158249">MARDHEETQPLTGTPRPGSPDNHEDEGRASGSSGSTLSLMLQHTSDKAAMKAKDALYSDGPQREDLEIEDQLAWQRSVKPADKKARRILYTLIAIGAVGWVAALFLFLGQDRRIPHSARPHDPHATSTAGNGKKVTLASVLQGEWSSKQHAISWLPGPNKEDGLLLERGGSDGRDYLVVEDVRYRGEDISVQKQHSKTLMKDRWFQVGMETITPDNALPNADHTKVMIQSNRESQFRHSSTSRFWIFDVATQTGQPLDPANINGRVQLASWSPKGDAIVFTRDNNMFIRHLSSDSVQQITSDGGQNLFYGVPDWVYEEEVLATGAATWWSGDGKYVAFFKTDESKVPTFPLQYFFSRPSGKQPKPGEENYPEVNHIKYPKAGAPMSVVSLMFYDVAKAEIFSVPIQGDFPDDDRLITEVVWAGETGKVLVRATNRESDRLKMILIDAVKRTGRSVRERDVQALDGGWMEITQTTTFVPADPSNGRKHDGYIDTIIHENNDHLAYFAPLDNPEPKMLTEGDWEVVKAPSAVDLEKNIAYFVATKDGSTQRHIYTTSLLTGSKSVKAITDTSKIGYYEASFSTESKFMLLTYQGPGIPWQKIQATPTNEGSSAKLDITIEENKRLNELAKKTELPIKKFTTVEVDGFKLNLVERRPPHFDESGKKKYPVLFFLYNGPGFQHVDYRFTVDFHAYVASNLGYIVVTLDGLGTGYQGRKQRTIVRGNIGFWEAYSQIAAAKEWAAKKYVDPERMAIWGWSYGGFMALKTLEQDAGRTFKYGMAVAPVVDWRFYDSVYTERYMHMPQHNQAGYDNTSVSDMQALSQSVRFLVMHGFSDDNVHFQNTLQLLDSLDQAGVKNYDMHVFPDSDHSIFFHNANSIVYHKLRDWLEHASDIDMELTQPANPTSFSGRLVTKLSRKFRSDKQYSQQAIDKKNKKEGAKLRKRNLAIAAPNDGANELGERNEYAIFESATLAHAKDSKRKDHGEMMHGLAHHDSFDSLLDHKRASIDDDTYASTTVRRRRRQGMLVSPEHEARVASLPDELWKRVAIMLDPIDAVHLALSSKTLHQKLGPLPFEMLNHEDNRHRKHSFLHNMDEDHPGHILCFPCGKYHKRLQPGKEMLKIDYVKTPVFVCPNVKASVLPRMRITYGRELPYAYVQLALRASRHGPSYGIDVANLSRRWKCKDSGWTHRTRYMVHDDRLLFRCVSQIFVPPAKELTETRERHILYDREEFLPFFSVCAHWRDGDLMKICKCMMSHVPAPPDPYHKQLQRGFKISRSAANPNFLVRGCDECRPARRCPECPSEYLVEIQMVEDTSDKVTPFKHAIVVTRWADLGDGSSPYTSAEWTAINGTAEGEGYKSFTSVGRRAVGGIFESAVSGAIPGQRLISLNPKNKRLGEEGHGWY</sequence>
<evidence type="ECO:0000256" key="7">
    <source>
        <dbReference type="ARBA" id="ARBA00022554"/>
    </source>
</evidence>